<dbReference type="PANTHER" id="PTHR30055:SF148">
    <property type="entry name" value="TETR-FAMILY TRANSCRIPTIONAL REGULATOR"/>
    <property type="match status" value="1"/>
</dbReference>
<evidence type="ECO:0000256" key="2">
    <source>
        <dbReference type="ARBA" id="ARBA00023125"/>
    </source>
</evidence>
<dbReference type="Gene3D" id="1.10.357.10">
    <property type="entry name" value="Tetracycline Repressor, domain 2"/>
    <property type="match status" value="1"/>
</dbReference>
<feature type="domain" description="HTH tetR-type" evidence="5">
    <location>
        <begin position="1"/>
        <end position="54"/>
    </location>
</feature>
<dbReference type="InterPro" id="IPR036271">
    <property type="entry name" value="Tet_transcr_reg_TetR-rel_C_sf"/>
</dbReference>
<dbReference type="Proteomes" id="UP001060504">
    <property type="component" value="Unassembled WGS sequence"/>
</dbReference>
<gene>
    <name evidence="6" type="ORF">NGTWS1702_28170</name>
</gene>
<keyword evidence="3" id="KW-0804">Transcription</keyword>
<dbReference type="InterPro" id="IPR009057">
    <property type="entry name" value="Homeodomain-like_sf"/>
</dbReference>
<protein>
    <recommendedName>
        <fullName evidence="5">HTH tetR-type domain-containing protein</fullName>
    </recommendedName>
</protein>
<dbReference type="PROSITE" id="PS01081">
    <property type="entry name" value="HTH_TETR_1"/>
    <property type="match status" value="1"/>
</dbReference>
<dbReference type="InterPro" id="IPR001647">
    <property type="entry name" value="HTH_TetR"/>
</dbReference>
<accession>A0ABQ4VFU3</accession>
<sequence>MSATRRLLARDGYEQVTMEAIAREANVSRPTVYRRWPSKTHVVFDAVFDAAEVGDILTSSGEFEADLRRFVGGVFAFWRDPVVSAATMGILADRHRDAELRIRTQRLLDERIRAAFGDLVRDGIEQGAIECGLDVEMAYDVLLGTTFYVAHVLEPDGVDGAVERLCSLLMQGAARKKENDA</sequence>
<dbReference type="InterPro" id="IPR050109">
    <property type="entry name" value="HTH-type_TetR-like_transc_reg"/>
</dbReference>
<evidence type="ECO:0000313" key="7">
    <source>
        <dbReference type="Proteomes" id="UP001060504"/>
    </source>
</evidence>
<evidence type="ECO:0000256" key="1">
    <source>
        <dbReference type="ARBA" id="ARBA00023015"/>
    </source>
</evidence>
<dbReference type="SUPFAM" id="SSF46689">
    <property type="entry name" value="Homeodomain-like"/>
    <property type="match status" value="1"/>
</dbReference>
<keyword evidence="7" id="KW-1185">Reference proteome</keyword>
<dbReference type="PROSITE" id="PS50977">
    <property type="entry name" value="HTH_TETR_2"/>
    <property type="match status" value="1"/>
</dbReference>
<dbReference type="Pfam" id="PF16859">
    <property type="entry name" value="TetR_C_11"/>
    <property type="match status" value="1"/>
</dbReference>
<keyword evidence="2 4" id="KW-0238">DNA-binding</keyword>
<feature type="DNA-binding region" description="H-T-H motif" evidence="4">
    <location>
        <begin position="17"/>
        <end position="36"/>
    </location>
</feature>
<dbReference type="InterPro" id="IPR011075">
    <property type="entry name" value="TetR_C"/>
</dbReference>
<organism evidence="6 7">
    <name type="scientific">Mycolicibacterium cyprinidarum</name>
    <dbReference type="NCBI Taxonomy" id="2860311"/>
    <lineage>
        <taxon>Bacteria</taxon>
        <taxon>Bacillati</taxon>
        <taxon>Actinomycetota</taxon>
        <taxon>Actinomycetes</taxon>
        <taxon>Mycobacteriales</taxon>
        <taxon>Mycobacteriaceae</taxon>
        <taxon>Mycolicibacterium</taxon>
    </lineage>
</organism>
<dbReference type="PANTHER" id="PTHR30055">
    <property type="entry name" value="HTH-TYPE TRANSCRIPTIONAL REGULATOR RUTR"/>
    <property type="match status" value="1"/>
</dbReference>
<evidence type="ECO:0000256" key="4">
    <source>
        <dbReference type="PROSITE-ProRule" id="PRU00335"/>
    </source>
</evidence>
<dbReference type="EMBL" id="BPRH01002944">
    <property type="protein sequence ID" value="GJF19484.1"/>
    <property type="molecule type" value="Genomic_DNA"/>
</dbReference>
<evidence type="ECO:0000256" key="3">
    <source>
        <dbReference type="ARBA" id="ARBA00023163"/>
    </source>
</evidence>
<evidence type="ECO:0000259" key="5">
    <source>
        <dbReference type="PROSITE" id="PS50977"/>
    </source>
</evidence>
<dbReference type="InterPro" id="IPR023772">
    <property type="entry name" value="DNA-bd_HTH_TetR-type_CS"/>
</dbReference>
<dbReference type="Gene3D" id="1.10.10.60">
    <property type="entry name" value="Homeodomain-like"/>
    <property type="match status" value="1"/>
</dbReference>
<dbReference type="Pfam" id="PF00440">
    <property type="entry name" value="TetR_N"/>
    <property type="match status" value="1"/>
</dbReference>
<name>A0ABQ4VFU3_9MYCO</name>
<keyword evidence="1" id="KW-0805">Transcription regulation</keyword>
<comment type="caution">
    <text evidence="6">The sequence shown here is derived from an EMBL/GenBank/DDBJ whole genome shotgun (WGS) entry which is preliminary data.</text>
</comment>
<dbReference type="SUPFAM" id="SSF48498">
    <property type="entry name" value="Tetracyclin repressor-like, C-terminal domain"/>
    <property type="match status" value="1"/>
</dbReference>
<reference evidence="6 7" key="1">
    <citation type="submission" date="2021-08" db="EMBL/GenBank/DDBJ databases">
        <title>Draft genome sequence of Mycolicibacterium sp. NGTWS1702 strain.</title>
        <authorList>
            <person name="Matsumoto M."/>
            <person name="Tang B.C.C."/>
            <person name="Machida Y."/>
            <person name="Matoyama H."/>
            <person name="Kishihara T."/>
            <person name="Sato S."/>
            <person name="Kondo I."/>
            <person name="Sano M."/>
            <person name="Kato G."/>
        </authorList>
    </citation>
    <scope>NUCLEOTIDE SEQUENCE [LARGE SCALE GENOMIC DNA]</scope>
    <source>
        <strain evidence="6 7">NGTWSNA01</strain>
    </source>
</reference>
<evidence type="ECO:0000313" key="6">
    <source>
        <dbReference type="EMBL" id="GJF19484.1"/>
    </source>
</evidence>
<proteinExistence type="predicted"/>